<keyword evidence="2" id="KW-0560">Oxidoreductase</keyword>
<proteinExistence type="inferred from homology"/>
<dbReference type="InterPro" id="IPR002347">
    <property type="entry name" value="SDR_fam"/>
</dbReference>
<dbReference type="InterPro" id="IPR036291">
    <property type="entry name" value="NAD(P)-bd_dom_sf"/>
</dbReference>
<dbReference type="Proteomes" id="UP001210211">
    <property type="component" value="Unassembled WGS sequence"/>
</dbReference>
<evidence type="ECO:0000256" key="2">
    <source>
        <dbReference type="ARBA" id="ARBA00023002"/>
    </source>
</evidence>
<comment type="caution">
    <text evidence="3">The sequence shown here is derived from an EMBL/GenBank/DDBJ whole genome shotgun (WGS) entry which is preliminary data.</text>
</comment>
<dbReference type="NCBIfam" id="NF005559">
    <property type="entry name" value="PRK07231.1"/>
    <property type="match status" value="1"/>
</dbReference>
<protein>
    <submittedName>
        <fullName evidence="3">Uncharacterized protein</fullName>
    </submittedName>
</protein>
<reference evidence="3 4" key="1">
    <citation type="journal article" date="2022" name="Cell">
        <title>Repeat-based holocentromeres influence genome architecture and karyotype evolution.</title>
        <authorList>
            <person name="Hofstatter P.G."/>
            <person name="Thangavel G."/>
            <person name="Lux T."/>
            <person name="Neumann P."/>
            <person name="Vondrak T."/>
            <person name="Novak P."/>
            <person name="Zhang M."/>
            <person name="Costa L."/>
            <person name="Castellani M."/>
            <person name="Scott A."/>
            <person name="Toegelov H."/>
            <person name="Fuchs J."/>
            <person name="Mata-Sucre Y."/>
            <person name="Dias Y."/>
            <person name="Vanzela A.L.L."/>
            <person name="Huettel B."/>
            <person name="Almeida C.C.S."/>
            <person name="Simkova H."/>
            <person name="Souza G."/>
            <person name="Pedrosa-Harand A."/>
            <person name="Macas J."/>
            <person name="Mayer K.F.X."/>
            <person name="Houben A."/>
            <person name="Marques A."/>
        </authorList>
    </citation>
    <scope>NUCLEOTIDE SEQUENCE [LARGE SCALE GENOMIC DNA]</scope>
    <source>
        <strain evidence="3">RhyTen1mFocal</strain>
    </source>
</reference>
<organism evidence="3 4">
    <name type="scientific">Rhynchospora tenuis</name>
    <dbReference type="NCBI Taxonomy" id="198213"/>
    <lineage>
        <taxon>Eukaryota</taxon>
        <taxon>Viridiplantae</taxon>
        <taxon>Streptophyta</taxon>
        <taxon>Embryophyta</taxon>
        <taxon>Tracheophyta</taxon>
        <taxon>Spermatophyta</taxon>
        <taxon>Magnoliopsida</taxon>
        <taxon>Liliopsida</taxon>
        <taxon>Poales</taxon>
        <taxon>Cyperaceae</taxon>
        <taxon>Cyperoideae</taxon>
        <taxon>Rhynchosporeae</taxon>
        <taxon>Rhynchospora</taxon>
    </lineage>
</organism>
<name>A0AAD6A0T0_9POAL</name>
<evidence type="ECO:0000256" key="1">
    <source>
        <dbReference type="ARBA" id="ARBA00006484"/>
    </source>
</evidence>
<accession>A0AAD6A0T0</accession>
<dbReference type="PANTHER" id="PTHR43180:SF30">
    <property type="entry name" value="MOMILACTONE A SYNTHASE"/>
    <property type="match status" value="1"/>
</dbReference>
<keyword evidence="4" id="KW-1185">Reference proteome</keyword>
<sequence>MASATMLASAARRLEGKVALITGGASGIGKATAKLFAQHGARLVIADIQDKVGSAVCEKLNTQTKATYVHCDVTNEPDVEKAVDAAVDRYGKLDIMFNNAGVIGSPVIPILQSDKSNFEKVMSVNVTGCYLGTKHAARVMIPARRGSIISTASVASIEPGITPVAYTSSKHAVLGIMRSAAAELGPYSIRVNCVSPNVLPTPLAAEALQIKETELEQAMEDKAVLKGLGLTKDDVAYAALYLASDESKYISGLNLLIDGAFSVTNPSFGVF</sequence>
<dbReference type="AlphaFoldDB" id="A0AAD6A0T0"/>
<dbReference type="Gene3D" id="3.40.50.720">
    <property type="entry name" value="NAD(P)-binding Rossmann-like Domain"/>
    <property type="match status" value="1"/>
</dbReference>
<dbReference type="PANTHER" id="PTHR43180">
    <property type="entry name" value="3-OXOACYL-(ACYL-CARRIER-PROTEIN) REDUCTASE (AFU_ORTHOLOGUE AFUA_6G11210)"/>
    <property type="match status" value="1"/>
</dbReference>
<evidence type="ECO:0000313" key="3">
    <source>
        <dbReference type="EMBL" id="KAJ3707626.1"/>
    </source>
</evidence>
<dbReference type="Pfam" id="PF13561">
    <property type="entry name" value="adh_short_C2"/>
    <property type="match status" value="1"/>
</dbReference>
<gene>
    <name evidence="3" type="ORF">LUZ61_011331</name>
</gene>
<dbReference type="GO" id="GO:0016491">
    <property type="term" value="F:oxidoreductase activity"/>
    <property type="evidence" value="ECO:0007669"/>
    <property type="project" value="UniProtKB-KW"/>
</dbReference>
<dbReference type="FunFam" id="3.40.50.720:FF:000084">
    <property type="entry name" value="Short-chain dehydrogenase reductase"/>
    <property type="match status" value="1"/>
</dbReference>
<dbReference type="PRINTS" id="PR00081">
    <property type="entry name" value="GDHRDH"/>
</dbReference>
<dbReference type="EMBL" id="JAMRDG010000001">
    <property type="protein sequence ID" value="KAJ3707626.1"/>
    <property type="molecule type" value="Genomic_DNA"/>
</dbReference>
<comment type="similarity">
    <text evidence="1">Belongs to the short-chain dehydrogenases/reductases (SDR) family.</text>
</comment>
<dbReference type="SUPFAM" id="SSF51735">
    <property type="entry name" value="NAD(P)-binding Rossmann-fold domains"/>
    <property type="match status" value="1"/>
</dbReference>
<evidence type="ECO:0000313" key="4">
    <source>
        <dbReference type="Proteomes" id="UP001210211"/>
    </source>
</evidence>
<dbReference type="PRINTS" id="PR00080">
    <property type="entry name" value="SDRFAMILY"/>
</dbReference>